<keyword evidence="2" id="KW-1185">Reference proteome</keyword>
<accession>A0A9W9I7A5</accession>
<reference evidence="1" key="1">
    <citation type="submission" date="2022-11" db="EMBL/GenBank/DDBJ databases">
        <authorList>
            <person name="Petersen C."/>
        </authorList>
    </citation>
    <scope>NUCLEOTIDE SEQUENCE</scope>
    <source>
        <strain evidence="1">IBT 26290</strain>
    </source>
</reference>
<dbReference type="GeneID" id="81425033"/>
<evidence type="ECO:0000313" key="2">
    <source>
        <dbReference type="Proteomes" id="UP001149163"/>
    </source>
</evidence>
<dbReference type="RefSeq" id="XP_056544599.1">
    <property type="nucleotide sequence ID" value="XM_056685857.1"/>
</dbReference>
<dbReference type="EMBL" id="JAPQKN010000002">
    <property type="protein sequence ID" value="KAJ5168138.1"/>
    <property type="molecule type" value="Genomic_DNA"/>
</dbReference>
<name>A0A9W9I7A5_9EURO</name>
<comment type="caution">
    <text evidence="1">The sequence shown here is derived from an EMBL/GenBank/DDBJ whole genome shotgun (WGS) entry which is preliminary data.</text>
</comment>
<dbReference type="AlphaFoldDB" id="A0A9W9I7A5"/>
<organism evidence="1 2">
    <name type="scientific">Penicillium canariense</name>
    <dbReference type="NCBI Taxonomy" id="189055"/>
    <lineage>
        <taxon>Eukaryota</taxon>
        <taxon>Fungi</taxon>
        <taxon>Dikarya</taxon>
        <taxon>Ascomycota</taxon>
        <taxon>Pezizomycotina</taxon>
        <taxon>Eurotiomycetes</taxon>
        <taxon>Eurotiomycetidae</taxon>
        <taxon>Eurotiales</taxon>
        <taxon>Aspergillaceae</taxon>
        <taxon>Penicillium</taxon>
    </lineage>
</organism>
<gene>
    <name evidence="1" type="ORF">N7482_003732</name>
</gene>
<evidence type="ECO:0000313" key="1">
    <source>
        <dbReference type="EMBL" id="KAJ5168138.1"/>
    </source>
</evidence>
<sequence>MPAGKWTSGIRMAGDADVQTWFGQCGAVITGSPGARQTATGPVAALVILDSWCLVWSGLAN</sequence>
<reference evidence="1" key="2">
    <citation type="journal article" date="2023" name="IMA Fungus">
        <title>Comparative genomic study of the Penicillium genus elucidates a diverse pangenome and 15 lateral gene transfer events.</title>
        <authorList>
            <person name="Petersen C."/>
            <person name="Sorensen T."/>
            <person name="Nielsen M.R."/>
            <person name="Sondergaard T.E."/>
            <person name="Sorensen J.L."/>
            <person name="Fitzpatrick D.A."/>
            <person name="Frisvad J.C."/>
            <person name="Nielsen K.L."/>
        </authorList>
    </citation>
    <scope>NUCLEOTIDE SEQUENCE</scope>
    <source>
        <strain evidence="1">IBT 26290</strain>
    </source>
</reference>
<proteinExistence type="predicted"/>
<protein>
    <submittedName>
        <fullName evidence="1">Uncharacterized protein</fullName>
    </submittedName>
</protein>
<dbReference type="Proteomes" id="UP001149163">
    <property type="component" value="Unassembled WGS sequence"/>
</dbReference>